<evidence type="ECO:0000313" key="3">
    <source>
        <dbReference type="Proteomes" id="UP001346149"/>
    </source>
</evidence>
<feature type="compositionally biased region" description="Basic and acidic residues" evidence="1">
    <location>
        <begin position="240"/>
        <end position="265"/>
    </location>
</feature>
<dbReference type="EMBL" id="JAXQNO010000003">
    <property type="protein sequence ID" value="KAK4800285.1"/>
    <property type="molecule type" value="Genomic_DNA"/>
</dbReference>
<organism evidence="2 3">
    <name type="scientific">Trapa natans</name>
    <name type="common">Water chestnut</name>
    <dbReference type="NCBI Taxonomy" id="22666"/>
    <lineage>
        <taxon>Eukaryota</taxon>
        <taxon>Viridiplantae</taxon>
        <taxon>Streptophyta</taxon>
        <taxon>Embryophyta</taxon>
        <taxon>Tracheophyta</taxon>
        <taxon>Spermatophyta</taxon>
        <taxon>Magnoliopsida</taxon>
        <taxon>eudicotyledons</taxon>
        <taxon>Gunneridae</taxon>
        <taxon>Pentapetalae</taxon>
        <taxon>rosids</taxon>
        <taxon>malvids</taxon>
        <taxon>Myrtales</taxon>
        <taxon>Lythraceae</taxon>
        <taxon>Trapa</taxon>
    </lineage>
</organism>
<reference evidence="2 3" key="1">
    <citation type="journal article" date="2023" name="Hortic Res">
        <title>Pangenome of water caltrop reveals structural variations and asymmetric subgenome divergence after allopolyploidization.</title>
        <authorList>
            <person name="Zhang X."/>
            <person name="Chen Y."/>
            <person name="Wang L."/>
            <person name="Yuan Y."/>
            <person name="Fang M."/>
            <person name="Shi L."/>
            <person name="Lu R."/>
            <person name="Comes H.P."/>
            <person name="Ma Y."/>
            <person name="Chen Y."/>
            <person name="Huang G."/>
            <person name="Zhou Y."/>
            <person name="Zheng Z."/>
            <person name="Qiu Y."/>
        </authorList>
    </citation>
    <scope>NUCLEOTIDE SEQUENCE [LARGE SCALE GENOMIC DNA]</scope>
    <source>
        <strain evidence="2">F231</strain>
    </source>
</reference>
<feature type="region of interest" description="Disordered" evidence="1">
    <location>
        <begin position="1"/>
        <end position="26"/>
    </location>
</feature>
<gene>
    <name evidence="2" type="ORF">SAY86_020772</name>
</gene>
<dbReference type="AlphaFoldDB" id="A0AAN7RF65"/>
<keyword evidence="3" id="KW-1185">Reference proteome</keyword>
<accession>A0AAN7RF65</accession>
<evidence type="ECO:0000313" key="2">
    <source>
        <dbReference type="EMBL" id="KAK4800285.1"/>
    </source>
</evidence>
<comment type="caution">
    <text evidence="2">The sequence shown here is derived from an EMBL/GenBank/DDBJ whole genome shotgun (WGS) entry which is preliminary data.</text>
</comment>
<dbReference type="Proteomes" id="UP001346149">
    <property type="component" value="Unassembled WGS sequence"/>
</dbReference>
<feature type="region of interest" description="Disordered" evidence="1">
    <location>
        <begin position="227"/>
        <end position="265"/>
    </location>
</feature>
<name>A0AAN7RF65_TRANT</name>
<proteinExistence type="predicted"/>
<protein>
    <submittedName>
        <fullName evidence="2">Uncharacterized protein</fullName>
    </submittedName>
</protein>
<evidence type="ECO:0000256" key="1">
    <source>
        <dbReference type="SAM" id="MobiDB-lite"/>
    </source>
</evidence>
<sequence>MSNDAEQAPAQEPRVSDQNPAGQIDQAKEWEAMARAWLRAFPEAKAVSDADVEAWIDVNRRCLPTELKSMARSELIERLLSIQNILRLPTQAPEKEANPIPKEYPYRFQRTDQWLPVYRWLESLEMDEIVNSNEITNWLTNNPETRDQLSAKHSKYHLTHYIKKCHMKILKRKEKKKVMEHSSDVHFVNAGRSFSSKQLDPIPYNPLSNIPKDSELYVAKQNEATRKSLLYMEEPSSEYNGDRGVTEEKDEIKEKDAHHTMEPRL</sequence>